<proteinExistence type="predicted"/>
<organism evidence="1 2">
    <name type="scientific">Noviluteimonas caseinilytica</name>
    <dbReference type="NCBI Taxonomy" id="2675101"/>
    <lineage>
        <taxon>Bacteria</taxon>
        <taxon>Pseudomonadati</taxon>
        <taxon>Pseudomonadota</taxon>
        <taxon>Gammaproteobacteria</taxon>
        <taxon>Lysobacterales</taxon>
        <taxon>Lysobacteraceae</taxon>
        <taxon>Noviluteimonas</taxon>
    </lineage>
</organism>
<gene>
    <name evidence="1" type="ORF">LYSCAS_26360</name>
</gene>
<reference evidence="1 2" key="1">
    <citation type="submission" date="2021-03" db="EMBL/GenBank/DDBJ databases">
        <title>Complete Genome Sequences of Two Lysobacter Strains Isolated from Sea Water (Lysobacter caseinilyticus) and Soil (Lysobacter helvus) in South Korea.</title>
        <authorList>
            <person name="Watanabe Y."/>
            <person name="Arakawa K."/>
        </authorList>
    </citation>
    <scope>NUCLEOTIDE SEQUENCE [LARGE SCALE GENOMIC DNA]</scope>
    <source>
        <strain evidence="1 2">KVB24</strain>
    </source>
</reference>
<dbReference type="RefSeq" id="WP_213434525.1">
    <property type="nucleotide sequence ID" value="NZ_AP024545.1"/>
</dbReference>
<protein>
    <submittedName>
        <fullName evidence="1">Uncharacterized protein</fullName>
    </submittedName>
</protein>
<sequence>MAFQILFITEGDAIHPAAEIQFDHQRLCIVRFSPAGAPELEFVQDLYVGGDVAMIFPFEEFMDTLRIALDDLVAWRQNLEELDR</sequence>
<accession>A0ABM7Q8B3</accession>
<dbReference type="EMBL" id="AP024545">
    <property type="protein sequence ID" value="BCT93612.1"/>
    <property type="molecule type" value="Genomic_DNA"/>
</dbReference>
<keyword evidence="2" id="KW-1185">Reference proteome</keyword>
<evidence type="ECO:0000313" key="2">
    <source>
        <dbReference type="Proteomes" id="UP000681317"/>
    </source>
</evidence>
<evidence type="ECO:0000313" key="1">
    <source>
        <dbReference type="EMBL" id="BCT93612.1"/>
    </source>
</evidence>
<dbReference type="Proteomes" id="UP000681317">
    <property type="component" value="Chromosome"/>
</dbReference>
<name>A0ABM7Q8B3_9GAMM</name>